<dbReference type="eggNOG" id="arCOG04586">
    <property type="taxonomic scope" value="Archaea"/>
</dbReference>
<dbReference type="GO" id="GO:0004604">
    <property type="term" value="F:phosphoadenylyl-sulfate reductase (thioredoxin) activity"/>
    <property type="evidence" value="ECO:0007669"/>
    <property type="project" value="UniProtKB-EC"/>
</dbReference>
<evidence type="ECO:0000313" key="3">
    <source>
        <dbReference type="Proteomes" id="UP000001018"/>
    </source>
</evidence>
<evidence type="ECO:0000259" key="1">
    <source>
        <dbReference type="Pfam" id="PF01507"/>
    </source>
</evidence>
<dbReference type="EMBL" id="CP000077">
    <property type="protein sequence ID" value="AAY81228.1"/>
    <property type="molecule type" value="Genomic_DNA"/>
</dbReference>
<feature type="domain" description="Phosphoadenosine phosphosulphate reductase" evidence="1">
    <location>
        <begin position="2"/>
        <end position="168"/>
    </location>
</feature>
<dbReference type="SUPFAM" id="SSF52402">
    <property type="entry name" value="Adenine nucleotide alpha hydrolases-like"/>
    <property type="match status" value="1"/>
</dbReference>
<dbReference type="PANTHER" id="PTHR43196:SF1">
    <property type="entry name" value="SULFATE ADENYLYLTRANSFERASE SUBUNIT 2"/>
    <property type="match status" value="1"/>
</dbReference>
<dbReference type="InterPro" id="IPR050128">
    <property type="entry name" value="Sulfate_adenylyltrnsfr_sub2"/>
</dbReference>
<dbReference type="InterPro" id="IPR002500">
    <property type="entry name" value="PAPS_reduct_dom"/>
</dbReference>
<proteinExistence type="predicted"/>
<protein>
    <submittedName>
        <fullName evidence="2">Phosphoadenosine phosphosulfate reductase</fullName>
        <ecNumber evidence="2">1.8.4.8</ecNumber>
    </submittedName>
</protein>
<evidence type="ECO:0000313" key="2">
    <source>
        <dbReference type="EMBL" id="AAY81228.1"/>
    </source>
</evidence>
<dbReference type="STRING" id="330779.Saci_1925"/>
<name>Q4J7K3_SULAC</name>
<accession>Q4J7K3</accession>
<dbReference type="PANTHER" id="PTHR43196">
    <property type="entry name" value="SULFATE ADENYLYLTRANSFERASE SUBUNIT 2"/>
    <property type="match status" value="1"/>
</dbReference>
<dbReference type="KEGG" id="sai:Saci_1925"/>
<reference evidence="2 3" key="1">
    <citation type="journal article" date="2005" name="J. Bacteriol.">
        <title>The genome of Sulfolobus acidocaldarius, a model organism of the Crenarchaeota.</title>
        <authorList>
            <person name="Chen L."/>
            <person name="Brugger K."/>
            <person name="Skovgaard M."/>
            <person name="Redder P."/>
            <person name="She Q."/>
            <person name="Torarinsson E."/>
            <person name="Greve B."/>
            <person name="Awayez M."/>
            <person name="Zibat A."/>
            <person name="Klenk H.-P."/>
            <person name="Garrett R.A."/>
        </authorList>
    </citation>
    <scope>NUCLEOTIDE SEQUENCE [LARGE SCALE GENOMIC DNA]</scope>
    <source>
        <strain evidence="3">ATCC 33909 / DSM 639 / JCM 8929 / NBRC 15157 / NCIMB 11770</strain>
    </source>
</reference>
<organism evidence="2 3">
    <name type="scientific">Sulfolobus acidocaldarius (strain ATCC 33909 / DSM 639 / JCM 8929 / NBRC 15157 / NCIMB 11770)</name>
    <dbReference type="NCBI Taxonomy" id="330779"/>
    <lineage>
        <taxon>Archaea</taxon>
        <taxon>Thermoproteota</taxon>
        <taxon>Thermoprotei</taxon>
        <taxon>Sulfolobales</taxon>
        <taxon>Sulfolobaceae</taxon>
        <taxon>Sulfolobus</taxon>
    </lineage>
</organism>
<dbReference type="Proteomes" id="UP000001018">
    <property type="component" value="Chromosome"/>
</dbReference>
<dbReference type="EC" id="1.8.4.8" evidence="2"/>
<dbReference type="Gene3D" id="3.40.50.620">
    <property type="entry name" value="HUPs"/>
    <property type="match status" value="1"/>
</dbReference>
<keyword evidence="2" id="KW-0560">Oxidoreductase</keyword>
<dbReference type="HOGENOM" id="CLU_043026_1_0_2"/>
<keyword evidence="3" id="KW-1185">Reference proteome</keyword>
<gene>
    <name evidence="2" type="primary">cysH</name>
    <name evidence="2" type="ordered locus">Saci_1925</name>
</gene>
<dbReference type="PATRIC" id="fig|330779.12.peg.1891"/>
<dbReference type="InterPro" id="IPR014729">
    <property type="entry name" value="Rossmann-like_a/b/a_fold"/>
</dbReference>
<dbReference type="AlphaFoldDB" id="Q4J7K3"/>
<sequence length="211" mass="24875">MNKEVKAIVIDHFMHFDETWEFIERVKKEWGVSVVVKGNERLKGHKYGDVVKVSELSREDREELQRLGYNREEFVFALNNIAGNHLLKTVPLKEAVKDLKIDALIVGVRWDENPARASETFFSPREDPPHTRVHTILLFTERDIWEFTLGNRLPVHPLYYKGYRSLDDKYETKKVSDKPAWEQNLENTPERVGRAQDKGNIMEILRRHGYM</sequence>
<dbReference type="Pfam" id="PF01507">
    <property type="entry name" value="PAPS_reduct"/>
    <property type="match status" value="1"/>
</dbReference>